<feature type="compositionally biased region" description="Acidic residues" evidence="1">
    <location>
        <begin position="132"/>
        <end position="141"/>
    </location>
</feature>
<feature type="compositionally biased region" description="Low complexity" evidence="1">
    <location>
        <begin position="218"/>
        <end position="255"/>
    </location>
</feature>
<feature type="compositionally biased region" description="Basic and acidic residues" evidence="1">
    <location>
        <begin position="503"/>
        <end position="554"/>
    </location>
</feature>
<proteinExistence type="predicted"/>
<sequence length="646" mass="69230">MSKDRHASSSSEGGASGSDEVEVSSSSPALLLEEMAAMHVALVSPLDQSDETSEDNADGASPADDEDGANDADDEGGESDVGDEVGKGDIVDRGDYTHDVVHDVDDEGGKGGMDQGEGVDDTDDEGVKSDMDQGEGVDDTDHEGVKSDMDQGEGVDDTDHDGDGDLDGTAQFDNVDATPDSAKKSVLSRVFHPSRPGPRPRHRAELQYVRGLHHSEPSSHSSHSSPSCPTSPSSQTSPTSPSSQTSPSSPSSPRELFERSYAYYEEEEREAANVERGSVVEWLKVELESRRQHTLTCLSVAVSCLQIAEDPSTRPIEGDLKQHDSLVQMYAQGGQPPSGALLQGVPRSGEGSPGLGGLGVQLPSEHRSVSPIICRLPLRRKAPTTVRSLSRIVSTRFYEEGVHESLAEFIAALGEEFLVCLLRACSRHDSDSLTASPGPADAELHMTVAEQGRRDMEAQIKSDELLARHLQMPVKEPTSRREPVSEPTSRREPVKKPTSGGEPVKEPTSRSEPVKEPTSRGEPVKELTSRGDPVKEPTSRRDPVKDPTSRREPVKPTFGREPVKEPASRGEPVKEPTSRGEPLKEPASRGEPVKKPTSTGEAVKEPTSRGKPVKKPTSRPAGESVKGPVKEPTSRGDPVKEPTSRG</sequence>
<organism evidence="3">
    <name type="scientific">Thrips palmi</name>
    <name type="common">Melon thrips</name>
    <dbReference type="NCBI Taxonomy" id="161013"/>
    <lineage>
        <taxon>Eukaryota</taxon>
        <taxon>Metazoa</taxon>
        <taxon>Ecdysozoa</taxon>
        <taxon>Arthropoda</taxon>
        <taxon>Hexapoda</taxon>
        <taxon>Insecta</taxon>
        <taxon>Pterygota</taxon>
        <taxon>Neoptera</taxon>
        <taxon>Paraneoptera</taxon>
        <taxon>Thysanoptera</taxon>
        <taxon>Terebrantia</taxon>
        <taxon>Thripoidea</taxon>
        <taxon>Thripidae</taxon>
        <taxon>Thrips</taxon>
    </lineage>
</organism>
<dbReference type="GeneID" id="117647379"/>
<dbReference type="InParanoid" id="A0A6P8ZQ01"/>
<feature type="compositionally biased region" description="Basic and acidic residues" evidence="1">
    <location>
        <begin position="561"/>
        <end position="594"/>
    </location>
</feature>
<dbReference type="RefSeq" id="XP_034244994.1">
    <property type="nucleotide sequence ID" value="XM_034389103.1"/>
</dbReference>
<gene>
    <name evidence="3" type="primary">LOC117647379</name>
</gene>
<feature type="compositionally biased region" description="Basic and acidic residues" evidence="1">
    <location>
        <begin position="477"/>
        <end position="495"/>
    </location>
</feature>
<dbReference type="AlphaFoldDB" id="A0A6P8ZQ01"/>
<feature type="compositionally biased region" description="Basic and acidic residues" evidence="1">
    <location>
        <begin position="628"/>
        <end position="646"/>
    </location>
</feature>
<feature type="compositionally biased region" description="Acidic residues" evidence="1">
    <location>
        <begin position="150"/>
        <end position="166"/>
    </location>
</feature>
<dbReference type="Proteomes" id="UP000515158">
    <property type="component" value="Unplaced"/>
</dbReference>
<evidence type="ECO:0000256" key="1">
    <source>
        <dbReference type="SAM" id="MobiDB-lite"/>
    </source>
</evidence>
<feature type="region of interest" description="Disordered" evidence="1">
    <location>
        <begin position="469"/>
        <end position="646"/>
    </location>
</feature>
<reference evidence="3" key="1">
    <citation type="submission" date="2025-08" db="UniProtKB">
        <authorList>
            <consortium name="RefSeq"/>
        </authorList>
    </citation>
    <scope>IDENTIFICATION</scope>
    <source>
        <tissue evidence="3">Total insect</tissue>
    </source>
</reference>
<accession>A0A6P8ZQ01</accession>
<dbReference type="KEGG" id="tpal:117647379"/>
<protein>
    <submittedName>
        <fullName evidence="3">Uncharacterized protein LOC117647379</fullName>
    </submittedName>
</protein>
<dbReference type="OrthoDB" id="9838243at2759"/>
<feature type="compositionally biased region" description="Basic and acidic residues" evidence="1">
    <location>
        <begin position="84"/>
        <end position="109"/>
    </location>
</feature>
<feature type="region of interest" description="Disordered" evidence="1">
    <location>
        <begin position="1"/>
        <end position="255"/>
    </location>
</feature>
<evidence type="ECO:0000313" key="2">
    <source>
        <dbReference type="Proteomes" id="UP000515158"/>
    </source>
</evidence>
<keyword evidence="2" id="KW-1185">Reference proteome</keyword>
<feature type="compositionally biased region" description="Acidic residues" evidence="1">
    <location>
        <begin position="48"/>
        <end position="83"/>
    </location>
</feature>
<name>A0A6P8ZQ01_THRPL</name>
<evidence type="ECO:0000313" key="3">
    <source>
        <dbReference type="RefSeq" id="XP_034244994.1"/>
    </source>
</evidence>